<proteinExistence type="predicted"/>
<name>A0A7X9E6J2_UNCKA</name>
<comment type="caution">
    <text evidence="2">The sequence shown here is derived from an EMBL/GenBank/DDBJ whole genome shotgun (WGS) entry which is preliminary data.</text>
</comment>
<evidence type="ECO:0000313" key="2">
    <source>
        <dbReference type="EMBL" id="NMB91242.1"/>
    </source>
</evidence>
<evidence type="ECO:0000313" key="3">
    <source>
        <dbReference type="Proteomes" id="UP000590542"/>
    </source>
</evidence>
<evidence type="ECO:0000256" key="1">
    <source>
        <dbReference type="SAM" id="Coils"/>
    </source>
</evidence>
<feature type="coiled-coil region" evidence="1">
    <location>
        <begin position="176"/>
        <end position="235"/>
    </location>
</feature>
<keyword evidence="1" id="KW-0175">Coiled coil</keyword>
<dbReference type="AlphaFoldDB" id="A0A7X9E6J2"/>
<accession>A0A7X9E6J2</accession>
<protein>
    <submittedName>
        <fullName evidence="2">Uncharacterized protein</fullName>
    </submittedName>
</protein>
<gene>
    <name evidence="2" type="ORF">GYA37_00130</name>
</gene>
<reference evidence="2 3" key="1">
    <citation type="journal article" date="2020" name="Biotechnol. Biofuels">
        <title>New insights from the biogas microbiome by comprehensive genome-resolved metagenomics of nearly 1600 species originating from multiple anaerobic digesters.</title>
        <authorList>
            <person name="Campanaro S."/>
            <person name="Treu L."/>
            <person name="Rodriguez-R L.M."/>
            <person name="Kovalovszki A."/>
            <person name="Ziels R.M."/>
            <person name="Maus I."/>
            <person name="Zhu X."/>
            <person name="Kougias P.G."/>
            <person name="Basile A."/>
            <person name="Luo G."/>
            <person name="Schluter A."/>
            <person name="Konstantinidis K.T."/>
            <person name="Angelidaki I."/>
        </authorList>
    </citation>
    <scope>NUCLEOTIDE SEQUENCE [LARGE SCALE GENOMIC DNA]</scope>
    <source>
        <strain evidence="2">AS27yjCOA_202</strain>
    </source>
</reference>
<feature type="coiled-coil region" evidence="1">
    <location>
        <begin position="121"/>
        <end position="148"/>
    </location>
</feature>
<sequence length="263" mass="31126">MVETQNELQTAEAETKLNDLTFLQGKVNELEKDLKEARRCWREEFDKRKATEKKLNSLGQGTTFKDIEKLREDITTKKRLIYETLELIRSKKESLETERGIDNSKVLEEREGLRTLKSQCEQAFKARKKELDDKLKEIRHDLEVNNEDERKELGMTKPQWKEDVKLRTREVEDEFNQELADLKAQQENNIGKMENNIQELQDAITTKYGQCEEEIRKLRQSVEQMKIRLSDLEMARINRIAYIHALEETTEYKDEGITTKIGE</sequence>
<organism evidence="2 3">
    <name type="scientific">candidate division WWE3 bacterium</name>
    <dbReference type="NCBI Taxonomy" id="2053526"/>
    <lineage>
        <taxon>Bacteria</taxon>
        <taxon>Katanobacteria</taxon>
    </lineage>
</organism>
<dbReference type="EMBL" id="JAAZNV010000004">
    <property type="protein sequence ID" value="NMB91242.1"/>
    <property type="molecule type" value="Genomic_DNA"/>
</dbReference>
<feature type="coiled-coil region" evidence="1">
    <location>
        <begin position="13"/>
        <end position="40"/>
    </location>
</feature>
<dbReference type="Proteomes" id="UP000590542">
    <property type="component" value="Unassembled WGS sequence"/>
</dbReference>